<sequence length="495" mass="51193">MTATLPPSAPRPGVPHPSQPVRHADAGCGTGGPGVLAVEDPSTGETIAHVARGGAADVDRAVGAARRAFESTRSTTPADRGRALRSLAAALDADREEFARLETRDTGKPLSLSRSEIAGCVGYLDYYAGAADKVQGETIPVGPGALAYTVREPVGVTAHIVPWNAPLSMLCRSVAPALATGNTAVVKPAEQTPLTALRFAELVEGSGWPTGSVTVVTGLGAEAGAALAAHPGIGSLTFTGSVATGRAVLRAAAEHVTPVVTELGGKSPQMVFADADLDDVARQIVVGFTANTGQYCDAGSRLLVDRAVHDELVERIVARAGALTLGAGIDDPDLGPLVSAEHHRRVARYVEIGRSEGATVATPARDLPERGYFLAPTVFTDVLPDMRIAREEIFGPVLTVLPFDGEDEAVALANDTDYGLGAGIHTRDVDRALRLAGRVDAGYVMINEYFGGTTAVPFGGTKLSGTGRERGLVALDSYTTSKTVVARIGGSQPWT</sequence>
<dbReference type="InterPro" id="IPR016163">
    <property type="entry name" value="Ald_DH_C"/>
</dbReference>
<dbReference type="InterPro" id="IPR015590">
    <property type="entry name" value="Aldehyde_DH_dom"/>
</dbReference>
<dbReference type="InterPro" id="IPR016162">
    <property type="entry name" value="Ald_DH_N"/>
</dbReference>
<dbReference type="PANTHER" id="PTHR11699">
    <property type="entry name" value="ALDEHYDE DEHYDROGENASE-RELATED"/>
    <property type="match status" value="1"/>
</dbReference>
<dbReference type="Proteomes" id="UP000295560">
    <property type="component" value="Unassembled WGS sequence"/>
</dbReference>
<name>A0A4R1HT52_PSEEN</name>
<evidence type="ECO:0000256" key="1">
    <source>
        <dbReference type="ARBA" id="ARBA00009986"/>
    </source>
</evidence>
<dbReference type="Pfam" id="PF00171">
    <property type="entry name" value="Aldedh"/>
    <property type="match status" value="1"/>
</dbReference>
<comment type="similarity">
    <text evidence="1">Belongs to the aldehyde dehydrogenase family.</text>
</comment>
<reference evidence="5 6" key="1">
    <citation type="submission" date="2019-03" db="EMBL/GenBank/DDBJ databases">
        <title>Sequencing the genomes of 1000 actinobacteria strains.</title>
        <authorList>
            <person name="Klenk H.-P."/>
        </authorList>
    </citation>
    <scope>NUCLEOTIDE SEQUENCE [LARGE SCALE GENOMIC DNA]</scope>
    <source>
        <strain evidence="5 6">DSM 44969</strain>
    </source>
</reference>
<feature type="compositionally biased region" description="Pro residues" evidence="3">
    <location>
        <begin position="7"/>
        <end position="18"/>
    </location>
</feature>
<dbReference type="Gene3D" id="3.40.309.10">
    <property type="entry name" value="Aldehyde Dehydrogenase, Chain A, domain 2"/>
    <property type="match status" value="1"/>
</dbReference>
<protein>
    <submittedName>
        <fullName evidence="5">Aldehyde dehydrogenase (NAD+)</fullName>
    </submittedName>
</protein>
<evidence type="ECO:0000313" key="6">
    <source>
        <dbReference type="Proteomes" id="UP000295560"/>
    </source>
</evidence>
<dbReference type="AlphaFoldDB" id="A0A4R1HT52"/>
<feature type="region of interest" description="Disordered" evidence="3">
    <location>
        <begin position="1"/>
        <end position="34"/>
    </location>
</feature>
<dbReference type="SUPFAM" id="SSF53720">
    <property type="entry name" value="ALDH-like"/>
    <property type="match status" value="1"/>
</dbReference>
<dbReference type="RefSeq" id="WP_132420914.1">
    <property type="nucleotide sequence ID" value="NZ_SMFZ01000001.1"/>
</dbReference>
<dbReference type="FunFam" id="3.40.309.10:FF:000012">
    <property type="entry name" value="Betaine aldehyde dehydrogenase"/>
    <property type="match status" value="1"/>
</dbReference>
<dbReference type="FunFam" id="3.40.605.10:FF:000007">
    <property type="entry name" value="NAD/NADP-dependent betaine aldehyde dehydrogenase"/>
    <property type="match status" value="1"/>
</dbReference>
<dbReference type="GO" id="GO:0016620">
    <property type="term" value="F:oxidoreductase activity, acting on the aldehyde or oxo group of donors, NAD or NADP as acceptor"/>
    <property type="evidence" value="ECO:0007669"/>
    <property type="project" value="InterPro"/>
</dbReference>
<evidence type="ECO:0000256" key="3">
    <source>
        <dbReference type="SAM" id="MobiDB-lite"/>
    </source>
</evidence>
<dbReference type="OrthoDB" id="6882680at2"/>
<dbReference type="InterPro" id="IPR016161">
    <property type="entry name" value="Ald_DH/histidinol_DH"/>
</dbReference>
<feature type="domain" description="Aldehyde dehydrogenase" evidence="4">
    <location>
        <begin position="36"/>
        <end position="484"/>
    </location>
</feature>
<keyword evidence="6" id="KW-1185">Reference proteome</keyword>
<gene>
    <name evidence="5" type="ORF">EV378_0245</name>
</gene>
<dbReference type="Gene3D" id="3.40.605.10">
    <property type="entry name" value="Aldehyde Dehydrogenase, Chain A, domain 1"/>
    <property type="match status" value="1"/>
</dbReference>
<accession>A0A4R1HT52</accession>
<comment type="caution">
    <text evidence="5">The sequence shown here is derived from an EMBL/GenBank/DDBJ whole genome shotgun (WGS) entry which is preliminary data.</text>
</comment>
<evidence type="ECO:0000256" key="2">
    <source>
        <dbReference type="ARBA" id="ARBA00023002"/>
    </source>
</evidence>
<evidence type="ECO:0000313" key="5">
    <source>
        <dbReference type="EMBL" id="TCK24473.1"/>
    </source>
</evidence>
<proteinExistence type="inferred from homology"/>
<evidence type="ECO:0000259" key="4">
    <source>
        <dbReference type="Pfam" id="PF00171"/>
    </source>
</evidence>
<organism evidence="5 6">
    <name type="scientific">Pseudonocardia endophytica</name>
    <dbReference type="NCBI Taxonomy" id="401976"/>
    <lineage>
        <taxon>Bacteria</taxon>
        <taxon>Bacillati</taxon>
        <taxon>Actinomycetota</taxon>
        <taxon>Actinomycetes</taxon>
        <taxon>Pseudonocardiales</taxon>
        <taxon>Pseudonocardiaceae</taxon>
        <taxon>Pseudonocardia</taxon>
    </lineage>
</organism>
<keyword evidence="2" id="KW-0560">Oxidoreductase</keyword>
<dbReference type="EMBL" id="SMFZ01000001">
    <property type="protein sequence ID" value="TCK24473.1"/>
    <property type="molecule type" value="Genomic_DNA"/>
</dbReference>